<dbReference type="RefSeq" id="WP_289444346.1">
    <property type="nucleotide sequence ID" value="NZ_JAUCGR010000001.1"/>
</dbReference>
<evidence type="ECO:0000313" key="1">
    <source>
        <dbReference type="EMBL" id="MDM7829889.1"/>
    </source>
</evidence>
<dbReference type="EMBL" id="JAUCGR010000001">
    <property type="protein sequence ID" value="MDM7829889.1"/>
    <property type="molecule type" value="Genomic_DNA"/>
</dbReference>
<dbReference type="Proteomes" id="UP001321453">
    <property type="component" value="Unassembled WGS sequence"/>
</dbReference>
<evidence type="ECO:0008006" key="3">
    <source>
        <dbReference type="Google" id="ProtNLM"/>
    </source>
</evidence>
<keyword evidence="2" id="KW-1185">Reference proteome</keyword>
<sequence length="100" mass="10893">MESRREAGLPDCIVVVLPGPDGARAVRVVEPWLRLALRASKAEVDGTLLGRDEAEVWVYPQDTTAVAATIRRMLRLVPLPAGSHLRIKAGDDVAVVSLRR</sequence>
<reference evidence="1 2" key="1">
    <citation type="submission" date="2023-06" db="EMBL/GenBank/DDBJ databases">
        <title>Cellulomonas sp. MW9 Whole genome sequence.</title>
        <authorList>
            <person name="Park S."/>
        </authorList>
    </citation>
    <scope>NUCLEOTIDE SEQUENCE [LARGE SCALE GENOMIC DNA]</scope>
    <source>
        <strain evidence="1 2">MW9</strain>
    </source>
</reference>
<name>A0ABT7S2P7_9CELL</name>
<accession>A0ABT7S2P7</accession>
<organism evidence="1 2">
    <name type="scientific">Cellulomonas edaphi</name>
    <dbReference type="NCBI Taxonomy" id="3053468"/>
    <lineage>
        <taxon>Bacteria</taxon>
        <taxon>Bacillati</taxon>
        <taxon>Actinomycetota</taxon>
        <taxon>Actinomycetes</taxon>
        <taxon>Micrococcales</taxon>
        <taxon>Cellulomonadaceae</taxon>
        <taxon>Cellulomonas</taxon>
    </lineage>
</organism>
<proteinExistence type="predicted"/>
<protein>
    <recommendedName>
        <fullName evidence="3">DUF1905 domain-containing protein</fullName>
    </recommendedName>
</protein>
<gene>
    <name evidence="1" type="ORF">QRT05_00965</name>
</gene>
<evidence type="ECO:0000313" key="2">
    <source>
        <dbReference type="Proteomes" id="UP001321453"/>
    </source>
</evidence>
<comment type="caution">
    <text evidence="1">The sequence shown here is derived from an EMBL/GenBank/DDBJ whole genome shotgun (WGS) entry which is preliminary data.</text>
</comment>